<evidence type="ECO:0000313" key="1">
    <source>
        <dbReference type="EMBL" id="MET3752455.1"/>
    </source>
</evidence>
<reference evidence="1 2" key="1">
    <citation type="submission" date="2024-06" db="EMBL/GenBank/DDBJ databases">
        <title>Genomic Encyclopedia of Type Strains, Phase IV (KMG-IV): sequencing the most valuable type-strain genomes for metagenomic binning, comparative biology and taxonomic classification.</title>
        <authorList>
            <person name="Goeker M."/>
        </authorList>
    </citation>
    <scope>NUCLEOTIDE SEQUENCE [LARGE SCALE GENOMIC DNA]</scope>
    <source>
        <strain evidence="1 2">DSM 29492</strain>
    </source>
</reference>
<dbReference type="InterPro" id="IPR024524">
    <property type="entry name" value="DUF3800"/>
</dbReference>
<dbReference type="RefSeq" id="WP_257465731.1">
    <property type="nucleotide sequence ID" value="NZ_JANJZT010000052.1"/>
</dbReference>
<keyword evidence="2" id="KW-1185">Reference proteome</keyword>
<evidence type="ECO:0000313" key="2">
    <source>
        <dbReference type="Proteomes" id="UP001549106"/>
    </source>
</evidence>
<dbReference type="Proteomes" id="UP001549106">
    <property type="component" value="Unassembled WGS sequence"/>
</dbReference>
<dbReference type="Pfam" id="PF12686">
    <property type="entry name" value="DUF3800"/>
    <property type="match status" value="1"/>
</dbReference>
<accession>A0ABV2M7K1</accession>
<comment type="caution">
    <text evidence="1">The sequence shown here is derived from an EMBL/GenBank/DDBJ whole genome shotgun (WGS) entry which is preliminary data.</text>
</comment>
<proteinExistence type="predicted"/>
<name>A0ABV2M7K1_9FIRM</name>
<organism evidence="1 2">
    <name type="scientific">Blautia caecimuris</name>
    <dbReference type="NCBI Taxonomy" id="1796615"/>
    <lineage>
        <taxon>Bacteria</taxon>
        <taxon>Bacillati</taxon>
        <taxon>Bacillota</taxon>
        <taxon>Clostridia</taxon>
        <taxon>Lachnospirales</taxon>
        <taxon>Lachnospiraceae</taxon>
        <taxon>Blautia</taxon>
    </lineage>
</organism>
<evidence type="ECO:0008006" key="3">
    <source>
        <dbReference type="Google" id="ProtNLM"/>
    </source>
</evidence>
<sequence>MLYTVFCDESCHLQKDNSSVMVLGAMYCLSEKRKQIYSDIRAIKEKHGLNSHFEIKWTKVSESKIEFYLELLDYFWTNSDLHYRGLVATGKDKLNHAKYNNDDYDLWYYKMYFRTLDPIIRQENEYHILVDIKDTKGGKRIQKLKEVMCNNIYDFNGEVITHIGQINSAESEILQLADLLNGALAYHYRNLEMKDMANKGKIEFVKALQKKRNIDKSTARYESKLNLFIWEPRK</sequence>
<protein>
    <recommendedName>
        <fullName evidence="3">DUF3800 domain-containing protein</fullName>
    </recommendedName>
</protein>
<gene>
    <name evidence="1" type="ORF">ABID24_003729</name>
</gene>
<dbReference type="EMBL" id="JBEPMJ010000054">
    <property type="protein sequence ID" value="MET3752455.1"/>
    <property type="molecule type" value="Genomic_DNA"/>
</dbReference>